<dbReference type="Gene3D" id="1.10.287.130">
    <property type="match status" value="1"/>
</dbReference>
<dbReference type="InterPro" id="IPR011006">
    <property type="entry name" value="CheY-like_superfamily"/>
</dbReference>
<evidence type="ECO:0000256" key="10">
    <source>
        <dbReference type="ARBA" id="ARBA00068150"/>
    </source>
</evidence>
<reference evidence="17 18" key="1">
    <citation type="submission" date="2016-09" db="EMBL/GenBank/DDBJ databases">
        <title>Alteromonas lipolytica, a new species isolated from sea water.</title>
        <authorList>
            <person name="Wu Y.-H."/>
            <person name="Cheng H."/>
            <person name="Xu X.-W."/>
        </authorList>
    </citation>
    <scope>NUCLEOTIDE SEQUENCE [LARGE SCALE GENOMIC DNA]</scope>
    <source>
        <strain evidence="17 18">JW12</strain>
    </source>
</reference>
<evidence type="ECO:0000256" key="3">
    <source>
        <dbReference type="ARBA" id="ARBA00022553"/>
    </source>
</evidence>
<dbReference type="InterPro" id="IPR013656">
    <property type="entry name" value="PAS_4"/>
</dbReference>
<dbReference type="FunFam" id="3.30.565.10:FF:000010">
    <property type="entry name" value="Sensor histidine kinase RcsC"/>
    <property type="match status" value="1"/>
</dbReference>
<proteinExistence type="predicted"/>
<dbReference type="CDD" id="cd00130">
    <property type="entry name" value="PAS"/>
    <property type="match status" value="1"/>
</dbReference>
<evidence type="ECO:0000256" key="8">
    <source>
        <dbReference type="ARBA" id="ARBA00023012"/>
    </source>
</evidence>
<comment type="catalytic activity">
    <reaction evidence="1">
        <text>ATP + protein L-histidine = ADP + protein N-phospho-L-histidine.</text>
        <dbReference type="EC" id="2.7.13.3"/>
    </reaction>
</comment>
<evidence type="ECO:0000256" key="12">
    <source>
        <dbReference type="SAM" id="Coils"/>
    </source>
</evidence>
<accession>A0A1E8FDX6</accession>
<dbReference type="SMART" id="SM00388">
    <property type="entry name" value="HisKA"/>
    <property type="match status" value="1"/>
</dbReference>
<evidence type="ECO:0000259" key="15">
    <source>
        <dbReference type="PROSITE" id="PS50112"/>
    </source>
</evidence>
<dbReference type="SUPFAM" id="SSF47384">
    <property type="entry name" value="Homodimeric domain of signal transducing histidine kinase"/>
    <property type="match status" value="1"/>
</dbReference>
<dbReference type="InterPro" id="IPR035965">
    <property type="entry name" value="PAS-like_dom_sf"/>
</dbReference>
<feature type="coiled-coil region" evidence="12">
    <location>
        <begin position="408"/>
        <end position="435"/>
    </location>
</feature>
<keyword evidence="5" id="KW-0547">Nucleotide-binding</keyword>
<dbReference type="CDD" id="cd17546">
    <property type="entry name" value="REC_hyHK_CKI1_RcsC-like"/>
    <property type="match status" value="1"/>
</dbReference>
<dbReference type="NCBIfam" id="TIGR00229">
    <property type="entry name" value="sensory_box"/>
    <property type="match status" value="1"/>
</dbReference>
<keyword evidence="7" id="KW-0067">ATP-binding</keyword>
<dbReference type="CDD" id="cd00082">
    <property type="entry name" value="HisKA"/>
    <property type="match status" value="1"/>
</dbReference>
<dbReference type="InterPro" id="IPR003661">
    <property type="entry name" value="HisK_dim/P_dom"/>
</dbReference>
<protein>
    <recommendedName>
        <fullName evidence="10">Sensory/regulatory protein RpfC</fullName>
        <ecNumber evidence="2">2.7.13.3</ecNumber>
    </recommendedName>
</protein>
<dbReference type="Gene3D" id="3.30.450.20">
    <property type="entry name" value="PAS domain"/>
    <property type="match status" value="2"/>
</dbReference>
<dbReference type="EC" id="2.7.13.3" evidence="2"/>
<dbReference type="GO" id="GO:0000155">
    <property type="term" value="F:phosphorelay sensor kinase activity"/>
    <property type="evidence" value="ECO:0007669"/>
    <property type="project" value="InterPro"/>
</dbReference>
<dbReference type="SMART" id="SM00448">
    <property type="entry name" value="REC"/>
    <property type="match status" value="1"/>
</dbReference>
<dbReference type="PRINTS" id="PR00344">
    <property type="entry name" value="BCTRLSENSOR"/>
</dbReference>
<dbReference type="SUPFAM" id="SSF55785">
    <property type="entry name" value="PYP-like sensor domain (PAS domain)"/>
    <property type="match status" value="2"/>
</dbReference>
<evidence type="ECO:0000259" key="16">
    <source>
        <dbReference type="PROSITE" id="PS50113"/>
    </source>
</evidence>
<feature type="domain" description="Histidine kinase" evidence="13">
    <location>
        <begin position="435"/>
        <end position="656"/>
    </location>
</feature>
<dbReference type="InterPro" id="IPR000014">
    <property type="entry name" value="PAS"/>
</dbReference>
<dbReference type="GO" id="GO:0005524">
    <property type="term" value="F:ATP binding"/>
    <property type="evidence" value="ECO:0007669"/>
    <property type="project" value="UniProtKB-KW"/>
</dbReference>
<dbReference type="OrthoDB" id="9810730at2"/>
<dbReference type="STRING" id="1856405.BFC17_20630"/>
<dbReference type="Pfam" id="PF08447">
    <property type="entry name" value="PAS_3"/>
    <property type="match status" value="1"/>
</dbReference>
<evidence type="ECO:0000256" key="1">
    <source>
        <dbReference type="ARBA" id="ARBA00000085"/>
    </source>
</evidence>
<dbReference type="InterPro" id="IPR000700">
    <property type="entry name" value="PAS-assoc_C"/>
</dbReference>
<dbReference type="Pfam" id="PF02518">
    <property type="entry name" value="HATPase_c"/>
    <property type="match status" value="1"/>
</dbReference>
<dbReference type="InterPro" id="IPR005467">
    <property type="entry name" value="His_kinase_dom"/>
</dbReference>
<evidence type="ECO:0000259" key="13">
    <source>
        <dbReference type="PROSITE" id="PS50109"/>
    </source>
</evidence>
<dbReference type="Gene3D" id="3.30.565.10">
    <property type="entry name" value="Histidine kinase-like ATPase, C-terminal domain"/>
    <property type="match status" value="1"/>
</dbReference>
<feature type="domain" description="Response regulatory" evidence="14">
    <location>
        <begin position="808"/>
        <end position="928"/>
    </location>
</feature>
<keyword evidence="6" id="KW-0418">Kinase</keyword>
<dbReference type="PROSITE" id="PS50110">
    <property type="entry name" value="RESPONSE_REGULATORY"/>
    <property type="match status" value="1"/>
</dbReference>
<dbReference type="InterPro" id="IPR001789">
    <property type="entry name" value="Sig_transdc_resp-reg_receiver"/>
</dbReference>
<dbReference type="FunFam" id="1.10.287.130:FF:000002">
    <property type="entry name" value="Two-component osmosensing histidine kinase"/>
    <property type="match status" value="1"/>
</dbReference>
<evidence type="ECO:0000256" key="2">
    <source>
        <dbReference type="ARBA" id="ARBA00012438"/>
    </source>
</evidence>
<evidence type="ECO:0000256" key="7">
    <source>
        <dbReference type="ARBA" id="ARBA00022840"/>
    </source>
</evidence>
<comment type="caution">
    <text evidence="17">The sequence shown here is derived from an EMBL/GenBank/DDBJ whole genome shotgun (WGS) entry which is preliminary data.</text>
</comment>
<dbReference type="SUPFAM" id="SSF55874">
    <property type="entry name" value="ATPase domain of HSP90 chaperone/DNA topoisomerase II/histidine kinase"/>
    <property type="match status" value="1"/>
</dbReference>
<keyword evidence="4" id="KW-0808">Transferase</keyword>
<dbReference type="InterPro" id="IPR001610">
    <property type="entry name" value="PAC"/>
</dbReference>
<dbReference type="PROSITE" id="PS50113">
    <property type="entry name" value="PAC"/>
    <property type="match status" value="1"/>
</dbReference>
<dbReference type="SMART" id="SM00091">
    <property type="entry name" value="PAS"/>
    <property type="match status" value="2"/>
</dbReference>
<dbReference type="PANTHER" id="PTHR45339">
    <property type="entry name" value="HYBRID SIGNAL TRANSDUCTION HISTIDINE KINASE J"/>
    <property type="match status" value="1"/>
</dbReference>
<dbReference type="EMBL" id="MJIC01000014">
    <property type="protein sequence ID" value="OFI33966.1"/>
    <property type="molecule type" value="Genomic_DNA"/>
</dbReference>
<evidence type="ECO:0000259" key="14">
    <source>
        <dbReference type="PROSITE" id="PS50110"/>
    </source>
</evidence>
<evidence type="ECO:0000256" key="4">
    <source>
        <dbReference type="ARBA" id="ARBA00022679"/>
    </source>
</evidence>
<organism evidence="17 18">
    <name type="scientific">Alteromonas lipolytica</name>
    <dbReference type="NCBI Taxonomy" id="1856405"/>
    <lineage>
        <taxon>Bacteria</taxon>
        <taxon>Pseudomonadati</taxon>
        <taxon>Pseudomonadota</taxon>
        <taxon>Gammaproteobacteria</taxon>
        <taxon>Alteromonadales</taxon>
        <taxon>Alteromonadaceae</taxon>
        <taxon>Alteromonas/Salinimonas group</taxon>
        <taxon>Alteromonas</taxon>
    </lineage>
</organism>
<dbReference type="InterPro" id="IPR036097">
    <property type="entry name" value="HisK_dim/P_sf"/>
</dbReference>
<evidence type="ECO:0000256" key="5">
    <source>
        <dbReference type="ARBA" id="ARBA00022741"/>
    </source>
</evidence>
<evidence type="ECO:0000256" key="6">
    <source>
        <dbReference type="ARBA" id="ARBA00022777"/>
    </source>
</evidence>
<keyword evidence="12" id="KW-0175">Coiled coil</keyword>
<evidence type="ECO:0000256" key="11">
    <source>
        <dbReference type="PROSITE-ProRule" id="PRU00169"/>
    </source>
</evidence>
<evidence type="ECO:0000256" key="9">
    <source>
        <dbReference type="ARBA" id="ARBA00064003"/>
    </source>
</evidence>
<dbReference type="AlphaFoldDB" id="A0A1E8FDX6"/>
<dbReference type="InterPro" id="IPR004358">
    <property type="entry name" value="Sig_transdc_His_kin-like_C"/>
</dbReference>
<dbReference type="SMART" id="SM00387">
    <property type="entry name" value="HATPase_c"/>
    <property type="match status" value="1"/>
</dbReference>
<dbReference type="InterPro" id="IPR013655">
    <property type="entry name" value="PAS_fold_3"/>
</dbReference>
<keyword evidence="18" id="KW-1185">Reference proteome</keyword>
<evidence type="ECO:0000313" key="18">
    <source>
        <dbReference type="Proteomes" id="UP000176037"/>
    </source>
</evidence>
<dbReference type="InterPro" id="IPR003594">
    <property type="entry name" value="HATPase_dom"/>
</dbReference>
<dbReference type="Pfam" id="PF08448">
    <property type="entry name" value="PAS_4"/>
    <property type="match status" value="1"/>
</dbReference>
<dbReference type="SUPFAM" id="SSF52172">
    <property type="entry name" value="CheY-like"/>
    <property type="match status" value="1"/>
</dbReference>
<dbReference type="PANTHER" id="PTHR45339:SF1">
    <property type="entry name" value="HYBRID SIGNAL TRANSDUCTION HISTIDINE KINASE J"/>
    <property type="match status" value="1"/>
</dbReference>
<dbReference type="Pfam" id="PF00512">
    <property type="entry name" value="HisKA"/>
    <property type="match status" value="1"/>
</dbReference>
<dbReference type="SMART" id="SM00086">
    <property type="entry name" value="PAC"/>
    <property type="match status" value="2"/>
</dbReference>
<dbReference type="Pfam" id="PF00072">
    <property type="entry name" value="Response_reg"/>
    <property type="match status" value="1"/>
</dbReference>
<keyword evidence="8" id="KW-0902">Two-component regulatory system</keyword>
<dbReference type="PROSITE" id="PS50112">
    <property type="entry name" value="PAS"/>
    <property type="match status" value="1"/>
</dbReference>
<keyword evidence="3 11" id="KW-0597">Phosphoprotein</keyword>
<feature type="domain" description="PAS" evidence="15">
    <location>
        <begin position="162"/>
        <end position="235"/>
    </location>
</feature>
<feature type="domain" description="PAC" evidence="16">
    <location>
        <begin position="239"/>
        <end position="292"/>
    </location>
</feature>
<feature type="modified residue" description="4-aspartylphosphate" evidence="11">
    <location>
        <position position="858"/>
    </location>
</feature>
<dbReference type="Gene3D" id="3.40.50.2300">
    <property type="match status" value="1"/>
</dbReference>
<name>A0A1E8FDX6_9ALTE</name>
<dbReference type="Proteomes" id="UP000176037">
    <property type="component" value="Unassembled WGS sequence"/>
</dbReference>
<evidence type="ECO:0000313" key="17">
    <source>
        <dbReference type="EMBL" id="OFI33966.1"/>
    </source>
</evidence>
<dbReference type="RefSeq" id="WP_070176893.1">
    <property type="nucleotide sequence ID" value="NZ_BMJR01000003.1"/>
</dbReference>
<sequence>MLSTPIDSVLDNEDYSLLTKAITQEEAAQLNPVFTLLSDHLNTDNAFLVCHNRILWNHLYPVADSQLSDELIESLLPQFRAEEQWQCPSGILDFELTGAGELAVISQYSEGLNLQLSLCVVLAPGSPISPHMFEQLRHYAALLITLCEHITRQRVTEARLQKKKRLRFILDATRAGTWEWEIPTGKVQFNERWANLIGYTLEELEPLSIETWYRMVHPDDRERSEKLLQACFAGQTEYYDCECRMRHKNGDWVWIHDRGKVIDWDANGKPAFMAGTHTDVNDKKKFELALAEKAEFQQLMFDHLPVYLFVKDTDYRIVTANHKFISLYPPEQRDSIIGSTTLEDYSKEDASAFLRQDILAFAAGKSENEEQIQFPNGEIRTLWTKKIRFEDIHGQSFILGVATDITPLKASELAMQIAKNEAEKANQAKSEFLATMSHEIRTPMNGIMGMLQLASNNTTNPKQQQYLELASNSARALLAILNDILDFSKIEAQKLELESSNVYVDTLVYRIVQEVLPSLNNKPIELQIDLSGLPFVYLTGDETRLGQILTNLLSNAIKFTSEGNVCLSIRALSLDNDEVMLEIAVSDTGIGMSPAQQQALFNPFTQADTSTTRRYGGTGLGLSIVQRLTELMKGKITVTSELNAGSTFTATVMLSTPVRAMPTPKVGGVLILSPKHAQASVLCKQLAAWKVRFVLLETLDELAELCTKMPPNMDWFILDKALYPALSLMLSDASNAAIAAQLPTNRVLFGELPETQFANNDVDTYKILNKPLLRRELLQVFGSAGVLEEPTAVEMPEIDFAAVAKEGRILLAEDNAINREVALCMLQDAGFTVIEAEDGMQAVELLKHNNDISLILMDCRMPVMDGFAATFAIRKGLAGEDKKHVPIVACTANATKQDQQECLQAGMNAYLSKPIQKKTLLAAIYSILQPDYSI</sequence>
<dbReference type="PROSITE" id="PS50109">
    <property type="entry name" value="HIS_KIN"/>
    <property type="match status" value="1"/>
</dbReference>
<dbReference type="CDD" id="cd16922">
    <property type="entry name" value="HATPase_EvgS-ArcB-TorS-like"/>
    <property type="match status" value="1"/>
</dbReference>
<gene>
    <name evidence="17" type="ORF">BFC17_20630</name>
</gene>
<comment type="subunit">
    <text evidence="9">At low DSF concentrations, interacts with RpfF.</text>
</comment>
<dbReference type="InterPro" id="IPR036890">
    <property type="entry name" value="HATPase_C_sf"/>
</dbReference>